<comment type="caution">
    <text evidence="1">The sequence shown here is derived from an EMBL/GenBank/DDBJ whole genome shotgun (WGS) entry which is preliminary data.</text>
</comment>
<dbReference type="Proteomes" id="UP001232584">
    <property type="component" value="Unassembled WGS sequence"/>
</dbReference>
<evidence type="ECO:0000313" key="1">
    <source>
        <dbReference type="EMBL" id="MDQ0555964.1"/>
    </source>
</evidence>
<dbReference type="EMBL" id="JAUSWG010000003">
    <property type="protein sequence ID" value="MDQ0555964.1"/>
    <property type="molecule type" value="Genomic_DNA"/>
</dbReference>
<accession>A0ABU0MZD2</accession>
<protein>
    <submittedName>
        <fullName evidence="1">Uncharacterized protein</fullName>
    </submittedName>
</protein>
<reference evidence="1 2" key="1">
    <citation type="submission" date="2023-07" db="EMBL/GenBank/DDBJ databases">
        <title>Genomic Encyclopedia of Type Strains, Phase IV (KMG-IV): sequencing the most valuable type-strain genomes for metagenomic binning, comparative biology and taxonomic classification.</title>
        <authorList>
            <person name="Goeker M."/>
        </authorList>
    </citation>
    <scope>NUCLEOTIDE SEQUENCE [LARGE SCALE GENOMIC DNA]</scope>
    <source>
        <strain evidence="1 2">DSM 15049</strain>
    </source>
</reference>
<gene>
    <name evidence="1" type="ORF">QOZ92_001077</name>
</gene>
<name>A0ABU0MZD2_9FIRM</name>
<dbReference type="RefSeq" id="WP_307504216.1">
    <property type="nucleotide sequence ID" value="NZ_BAAACE010000014.1"/>
</dbReference>
<organism evidence="1 2">
    <name type="scientific">Paraclostridium ghonii</name>
    <dbReference type="NCBI Taxonomy" id="29358"/>
    <lineage>
        <taxon>Bacteria</taxon>
        <taxon>Bacillati</taxon>
        <taxon>Bacillota</taxon>
        <taxon>Clostridia</taxon>
        <taxon>Peptostreptococcales</taxon>
        <taxon>Peptostreptococcaceae</taxon>
        <taxon>Paraclostridium</taxon>
    </lineage>
</organism>
<sequence>MNCEGSKLIKTREYEEGSKIYTQETLKLLDCEESPRTQTSDGGHNIGFSTTKYTLDVERYFCTVKVNNSVPSSSGGANEYKFYIQTDRFTKYREDFLWG</sequence>
<proteinExistence type="predicted"/>
<evidence type="ECO:0000313" key="2">
    <source>
        <dbReference type="Proteomes" id="UP001232584"/>
    </source>
</evidence>
<keyword evidence="2" id="KW-1185">Reference proteome</keyword>